<evidence type="ECO:0000256" key="1">
    <source>
        <dbReference type="SAM" id="MobiDB-lite"/>
    </source>
</evidence>
<dbReference type="AlphaFoldDB" id="A0A239GTP6"/>
<feature type="transmembrane region" description="Helical" evidence="2">
    <location>
        <begin position="169"/>
        <end position="191"/>
    </location>
</feature>
<dbReference type="RefSeq" id="WP_089244245.1">
    <property type="nucleotide sequence ID" value="NZ_FZPH01000001.1"/>
</dbReference>
<reference evidence="3 4" key="1">
    <citation type="submission" date="2017-06" db="EMBL/GenBank/DDBJ databases">
        <authorList>
            <person name="Kim H.J."/>
            <person name="Triplett B.A."/>
        </authorList>
    </citation>
    <scope>NUCLEOTIDE SEQUENCE [LARGE SCALE GENOMIC DNA]</scope>
    <source>
        <strain evidence="3 4">CGMCC 4.5593</strain>
    </source>
</reference>
<protein>
    <submittedName>
        <fullName evidence="3">Uncharacterized protein</fullName>
    </submittedName>
</protein>
<keyword evidence="2" id="KW-1133">Transmembrane helix</keyword>
<keyword evidence="2" id="KW-0812">Transmembrane</keyword>
<evidence type="ECO:0000313" key="4">
    <source>
        <dbReference type="Proteomes" id="UP000198362"/>
    </source>
</evidence>
<keyword evidence="2" id="KW-0472">Membrane</keyword>
<proteinExistence type="predicted"/>
<keyword evidence="4" id="KW-1185">Reference proteome</keyword>
<evidence type="ECO:0000313" key="3">
    <source>
        <dbReference type="EMBL" id="SNS72255.1"/>
    </source>
</evidence>
<feature type="region of interest" description="Disordered" evidence="1">
    <location>
        <begin position="197"/>
        <end position="229"/>
    </location>
</feature>
<feature type="compositionally biased region" description="Pro residues" evidence="1">
    <location>
        <begin position="215"/>
        <end position="229"/>
    </location>
</feature>
<dbReference type="EMBL" id="FZPH01000001">
    <property type="protein sequence ID" value="SNS72255.1"/>
    <property type="molecule type" value="Genomic_DNA"/>
</dbReference>
<feature type="region of interest" description="Disordered" evidence="1">
    <location>
        <begin position="107"/>
        <end position="137"/>
    </location>
</feature>
<name>A0A239GTP6_9ACTN</name>
<sequence>MRPDIPYRVIGRLGACDIGTVWLAVEEGDEPGDSVTVAVLDEAVAADQQWRDAFAASTTVSTEPEQPTSFVRADFTVAAPWVAYPGDQDPGAERVFTALGRDYRSDAPREVSYDDDDLVVEDPPPIARPADVVEPDPVDLTEPPAPDPFAAPGRRIAFSAPKKRRPRGLLIGIAAAVVVLLAGGGVVFALAGGDGGDDPTPTPSNTGTVTAAQPTAPPVQPGLEPPRPGDWPDKWPVFSPTDPVRPVNLDGLGFTLTLPARWECAAAAVSAGNVRYNCGRSTADGPIGGELTVRACTPVCDEAHRDELRTVEDAWGAQWRFAGPNATLAETLTLDGGKRYGLVVVGYWPGTPGGAVDRQLVLRMTAPPNWVDDIRKVANGVRGAAKF</sequence>
<evidence type="ECO:0000256" key="2">
    <source>
        <dbReference type="SAM" id="Phobius"/>
    </source>
</evidence>
<dbReference type="Proteomes" id="UP000198362">
    <property type="component" value="Unassembled WGS sequence"/>
</dbReference>
<organism evidence="3 4">
    <name type="scientific">Asanoa hainanensis</name>
    <dbReference type="NCBI Taxonomy" id="560556"/>
    <lineage>
        <taxon>Bacteria</taxon>
        <taxon>Bacillati</taxon>
        <taxon>Actinomycetota</taxon>
        <taxon>Actinomycetes</taxon>
        <taxon>Micromonosporales</taxon>
        <taxon>Micromonosporaceae</taxon>
        <taxon>Asanoa</taxon>
    </lineage>
</organism>
<accession>A0A239GTP6</accession>
<gene>
    <name evidence="3" type="ORF">SAMN05421812_101549</name>
</gene>